<dbReference type="Gene3D" id="1.10.3120.10">
    <property type="entry name" value="Trigger factor, C-terminal domain"/>
    <property type="match status" value="1"/>
</dbReference>
<reference evidence="13 14" key="1">
    <citation type="journal article" date="2015" name="Nature">
        <title>rRNA introns, odd ribosomes, and small enigmatic genomes across a large radiation of phyla.</title>
        <authorList>
            <person name="Brown C.T."/>
            <person name="Hug L.A."/>
            <person name="Thomas B.C."/>
            <person name="Sharon I."/>
            <person name="Castelle C.J."/>
            <person name="Singh A."/>
            <person name="Wilkins M.J."/>
            <person name="Williams K.H."/>
            <person name="Banfield J.F."/>
        </authorList>
    </citation>
    <scope>NUCLEOTIDE SEQUENCE [LARGE SCALE GENOMIC DNA]</scope>
</reference>
<dbReference type="Gene3D" id="3.30.70.1050">
    <property type="entry name" value="Trigger factor ribosome-binding domain"/>
    <property type="match status" value="1"/>
</dbReference>
<evidence type="ECO:0000256" key="6">
    <source>
        <dbReference type="ARBA" id="ARBA00023110"/>
    </source>
</evidence>
<dbReference type="Pfam" id="PF05697">
    <property type="entry name" value="Trigger_N"/>
    <property type="match status" value="1"/>
</dbReference>
<evidence type="ECO:0000313" key="13">
    <source>
        <dbReference type="EMBL" id="KKT10524.1"/>
    </source>
</evidence>
<proteinExistence type="inferred from homology"/>
<evidence type="ECO:0000313" key="14">
    <source>
        <dbReference type="Proteomes" id="UP000033907"/>
    </source>
</evidence>
<dbReference type="GO" id="GO:0043335">
    <property type="term" value="P:protein unfolding"/>
    <property type="evidence" value="ECO:0007669"/>
    <property type="project" value="TreeGrafter"/>
</dbReference>
<evidence type="ECO:0000256" key="8">
    <source>
        <dbReference type="ARBA" id="ARBA00023235"/>
    </source>
</evidence>
<feature type="domain" description="Trigger factor ribosome-binding bacterial" evidence="11">
    <location>
        <begin position="3"/>
        <end position="152"/>
    </location>
</feature>
<dbReference type="GO" id="GO:0044183">
    <property type="term" value="F:protein folding chaperone"/>
    <property type="evidence" value="ECO:0007669"/>
    <property type="project" value="TreeGrafter"/>
</dbReference>
<accession>A0A0G1HI51</accession>
<dbReference type="EMBL" id="LCGH01000013">
    <property type="protein sequence ID" value="KKT10524.1"/>
    <property type="molecule type" value="Genomic_DNA"/>
</dbReference>
<evidence type="ECO:0000256" key="2">
    <source>
        <dbReference type="ARBA" id="ARBA00004496"/>
    </source>
</evidence>
<dbReference type="GO" id="GO:0043022">
    <property type="term" value="F:ribosome binding"/>
    <property type="evidence" value="ECO:0007669"/>
    <property type="project" value="TreeGrafter"/>
</dbReference>
<dbReference type="InterPro" id="IPR008881">
    <property type="entry name" value="Trigger_fac_ribosome-bd_bac"/>
</dbReference>
<dbReference type="GO" id="GO:0051083">
    <property type="term" value="P:'de novo' cotranslational protein folding"/>
    <property type="evidence" value="ECO:0007669"/>
    <property type="project" value="TreeGrafter"/>
</dbReference>
<comment type="subcellular location">
    <subcellularLocation>
        <location evidence="2">Cytoplasm</location>
    </subcellularLocation>
</comment>
<evidence type="ECO:0000256" key="10">
    <source>
        <dbReference type="SAM" id="MobiDB-lite"/>
    </source>
</evidence>
<dbReference type="InterPro" id="IPR005215">
    <property type="entry name" value="Trig_fac"/>
</dbReference>
<keyword evidence="8" id="KW-0413">Isomerase</keyword>
<sequence length="368" mass="41808">MLKVAVKKLPKSEVEIEGELEPEIFESYFAKALKKIGETLKLDGFRKGKVPENVLLSKVPEIRILEEMAELALSEHYPKIIESEKIDAISRPEISITKLARHNPLGFKIKTAMLPQIKLPDYKGIAKKIISGMTDAEKNVAVTDEDLESTIMDIRKSRAPKIHMADVSVDDSTPPKPSPEGRASSPSEKAGDEVKSELPEFNDEFVRALGPFKNVADFRAKLKENIKLEKENQQKEKTRLKIIEKIIDESALEVPEILIGIELDKILYRMESDITQMGLKFEDYLKHLSKTKEDLRKEFRKDAEKKTKLALILNEIAKAEKIVADPEQVAKEVAAILEHYKDADPERARMHAENVLTNEKIFQFLESQ</sequence>
<feature type="domain" description="Trigger factor C-terminal" evidence="12">
    <location>
        <begin position="215"/>
        <end position="347"/>
    </location>
</feature>
<feature type="region of interest" description="Disordered" evidence="10">
    <location>
        <begin position="162"/>
        <end position="196"/>
    </location>
</feature>
<dbReference type="GO" id="GO:0003755">
    <property type="term" value="F:peptidyl-prolyl cis-trans isomerase activity"/>
    <property type="evidence" value="ECO:0007669"/>
    <property type="project" value="UniProtKB-KW"/>
</dbReference>
<comment type="caution">
    <text evidence="13">The sequence shown here is derived from an EMBL/GenBank/DDBJ whole genome shotgun (WGS) entry which is preliminary data.</text>
</comment>
<evidence type="ECO:0000256" key="5">
    <source>
        <dbReference type="ARBA" id="ARBA00016902"/>
    </source>
</evidence>
<evidence type="ECO:0000256" key="9">
    <source>
        <dbReference type="ARBA" id="ARBA00029986"/>
    </source>
</evidence>
<dbReference type="InterPro" id="IPR008880">
    <property type="entry name" value="Trigger_fac_C"/>
</dbReference>
<keyword evidence="6" id="KW-0697">Rotamase</keyword>
<comment type="similarity">
    <text evidence="3">Belongs to the FKBP-type PPIase family. Tig subfamily.</text>
</comment>
<dbReference type="PANTHER" id="PTHR30560">
    <property type="entry name" value="TRIGGER FACTOR CHAPERONE AND PEPTIDYL-PROLYL CIS/TRANS ISOMERASE"/>
    <property type="match status" value="1"/>
</dbReference>
<dbReference type="Pfam" id="PF05698">
    <property type="entry name" value="Trigger_C"/>
    <property type="match status" value="1"/>
</dbReference>
<name>A0A0G1HI51_9BACT</name>
<evidence type="ECO:0000259" key="12">
    <source>
        <dbReference type="Pfam" id="PF05698"/>
    </source>
</evidence>
<dbReference type="GO" id="GO:0015031">
    <property type="term" value="P:protein transport"/>
    <property type="evidence" value="ECO:0007669"/>
    <property type="project" value="InterPro"/>
</dbReference>
<organism evidence="13 14">
    <name type="scientific">Candidatus Nomurabacteria bacterium GW2011_GWF2_43_24</name>
    <dbReference type="NCBI Taxonomy" id="1618778"/>
    <lineage>
        <taxon>Bacteria</taxon>
        <taxon>Candidatus Nomuraibacteriota</taxon>
    </lineage>
</organism>
<dbReference type="AlphaFoldDB" id="A0A0G1HI51"/>
<dbReference type="SUPFAM" id="SSF102735">
    <property type="entry name" value="Trigger factor ribosome-binding domain"/>
    <property type="match status" value="1"/>
</dbReference>
<evidence type="ECO:0000256" key="3">
    <source>
        <dbReference type="ARBA" id="ARBA00005464"/>
    </source>
</evidence>
<dbReference type="PANTHER" id="PTHR30560:SF3">
    <property type="entry name" value="TRIGGER FACTOR-LIKE PROTEIN TIG, CHLOROPLASTIC"/>
    <property type="match status" value="1"/>
</dbReference>
<dbReference type="InterPro" id="IPR036611">
    <property type="entry name" value="Trigger_fac_ribosome-bd_sf"/>
</dbReference>
<evidence type="ECO:0000256" key="4">
    <source>
        <dbReference type="ARBA" id="ARBA00013194"/>
    </source>
</evidence>
<dbReference type="InterPro" id="IPR027304">
    <property type="entry name" value="Trigger_fact/SurA_dom_sf"/>
</dbReference>
<evidence type="ECO:0000256" key="7">
    <source>
        <dbReference type="ARBA" id="ARBA00023186"/>
    </source>
</evidence>
<evidence type="ECO:0000256" key="1">
    <source>
        <dbReference type="ARBA" id="ARBA00000971"/>
    </source>
</evidence>
<evidence type="ECO:0000259" key="11">
    <source>
        <dbReference type="Pfam" id="PF05697"/>
    </source>
</evidence>
<dbReference type="SUPFAM" id="SSF109998">
    <property type="entry name" value="Triger factor/SurA peptide-binding domain-like"/>
    <property type="match status" value="1"/>
</dbReference>
<dbReference type="InterPro" id="IPR037041">
    <property type="entry name" value="Trigger_fac_C_sf"/>
</dbReference>
<gene>
    <name evidence="13" type="ORF">UV91_C0013G0009</name>
</gene>
<dbReference type="GO" id="GO:0005737">
    <property type="term" value="C:cytoplasm"/>
    <property type="evidence" value="ECO:0007669"/>
    <property type="project" value="UniProtKB-SubCell"/>
</dbReference>
<dbReference type="EC" id="5.2.1.8" evidence="4"/>
<keyword evidence="7" id="KW-0143">Chaperone</keyword>
<dbReference type="Proteomes" id="UP000033907">
    <property type="component" value="Unassembled WGS sequence"/>
</dbReference>
<protein>
    <recommendedName>
        <fullName evidence="5">Trigger factor</fullName>
        <ecNumber evidence="4">5.2.1.8</ecNumber>
    </recommendedName>
    <alternativeName>
        <fullName evidence="9">PPIase</fullName>
    </alternativeName>
</protein>
<dbReference type="PATRIC" id="fig|1618778.3.peg.679"/>
<comment type="catalytic activity">
    <reaction evidence="1">
        <text>[protein]-peptidylproline (omega=180) = [protein]-peptidylproline (omega=0)</text>
        <dbReference type="Rhea" id="RHEA:16237"/>
        <dbReference type="Rhea" id="RHEA-COMP:10747"/>
        <dbReference type="Rhea" id="RHEA-COMP:10748"/>
        <dbReference type="ChEBI" id="CHEBI:83833"/>
        <dbReference type="ChEBI" id="CHEBI:83834"/>
        <dbReference type="EC" id="5.2.1.8"/>
    </reaction>
</comment>